<feature type="domain" description="C2 Aida-type" evidence="5">
    <location>
        <begin position="505"/>
        <end position="653"/>
    </location>
</feature>
<dbReference type="GO" id="GO:0016020">
    <property type="term" value="C:membrane"/>
    <property type="evidence" value="ECO:0007669"/>
    <property type="project" value="TreeGrafter"/>
</dbReference>
<dbReference type="Gene3D" id="2.60.40.150">
    <property type="entry name" value="C2 domain"/>
    <property type="match status" value="1"/>
</dbReference>
<dbReference type="GO" id="GO:0005524">
    <property type="term" value="F:ATP binding"/>
    <property type="evidence" value="ECO:0007669"/>
    <property type="project" value="InterPro"/>
</dbReference>
<dbReference type="PROSITE" id="PS50011">
    <property type="entry name" value="PROTEIN_KINASE_DOM"/>
    <property type="match status" value="1"/>
</dbReference>
<dbReference type="AlphaFoldDB" id="A0A813JSH6"/>
<dbReference type="PANTHER" id="PTHR28654">
    <property type="entry name" value="AXIN INTERACTOR, DORSALIZATION-ASSOCIATED PROTEIN"/>
    <property type="match status" value="1"/>
</dbReference>
<feature type="compositionally biased region" description="Low complexity" evidence="3">
    <location>
        <begin position="36"/>
        <end position="59"/>
    </location>
</feature>
<dbReference type="InterPro" id="IPR023421">
    <property type="entry name" value="AIDA_N"/>
</dbReference>
<evidence type="ECO:0000313" key="7">
    <source>
        <dbReference type="Proteomes" id="UP000626109"/>
    </source>
</evidence>
<evidence type="ECO:0008006" key="8">
    <source>
        <dbReference type="Google" id="ProtNLM"/>
    </source>
</evidence>
<dbReference type="InterPro" id="IPR036818">
    <property type="entry name" value="AIDA_N_sf"/>
</dbReference>
<dbReference type="InterPro" id="IPR001245">
    <property type="entry name" value="Ser-Thr/Tyr_kinase_cat_dom"/>
</dbReference>
<dbReference type="Pfam" id="PF14186">
    <property type="entry name" value="Aida_C2"/>
    <property type="match status" value="1"/>
</dbReference>
<evidence type="ECO:0000259" key="5">
    <source>
        <dbReference type="PROSITE" id="PS51911"/>
    </source>
</evidence>
<feature type="region of interest" description="Disordered" evidence="3">
    <location>
        <begin position="24"/>
        <end position="65"/>
    </location>
</feature>
<organism evidence="6 7">
    <name type="scientific">Polarella glacialis</name>
    <name type="common">Dinoflagellate</name>
    <dbReference type="NCBI Taxonomy" id="89957"/>
    <lineage>
        <taxon>Eukaryota</taxon>
        <taxon>Sar</taxon>
        <taxon>Alveolata</taxon>
        <taxon>Dinophyceae</taxon>
        <taxon>Suessiales</taxon>
        <taxon>Suessiaceae</taxon>
        <taxon>Polarella</taxon>
    </lineage>
</organism>
<dbReference type="SUPFAM" id="SSF56112">
    <property type="entry name" value="Protein kinase-like (PK-like)"/>
    <property type="match status" value="1"/>
</dbReference>
<dbReference type="InterPro" id="IPR011009">
    <property type="entry name" value="Kinase-like_dom_sf"/>
</dbReference>
<dbReference type="PANTHER" id="PTHR28654:SF1">
    <property type="entry name" value="AXIN INTERACTOR, DORSALIZATION-ASSOCIATED PROTEIN"/>
    <property type="match status" value="1"/>
</dbReference>
<dbReference type="Gene3D" id="1.20.120.360">
    <property type="entry name" value="Axin interactor, dorsalization-associated protein, N-terminal domain"/>
    <property type="match status" value="1"/>
</dbReference>
<evidence type="ECO:0000256" key="2">
    <source>
        <dbReference type="ARBA" id="ARBA00022473"/>
    </source>
</evidence>
<reference evidence="6" key="1">
    <citation type="submission" date="2021-02" db="EMBL/GenBank/DDBJ databases">
        <authorList>
            <person name="Dougan E. K."/>
            <person name="Rhodes N."/>
            <person name="Thang M."/>
            <person name="Chan C."/>
        </authorList>
    </citation>
    <scope>NUCLEOTIDE SEQUENCE</scope>
</reference>
<dbReference type="GO" id="GO:0004672">
    <property type="term" value="F:protein kinase activity"/>
    <property type="evidence" value="ECO:0007669"/>
    <property type="project" value="InterPro"/>
</dbReference>
<accession>A0A813JSH6</accession>
<dbReference type="GO" id="GO:0035091">
    <property type="term" value="F:phosphatidylinositol binding"/>
    <property type="evidence" value="ECO:0007669"/>
    <property type="project" value="TreeGrafter"/>
</dbReference>
<dbReference type="InterPro" id="IPR000719">
    <property type="entry name" value="Prot_kinase_dom"/>
</dbReference>
<evidence type="ECO:0000256" key="3">
    <source>
        <dbReference type="SAM" id="MobiDB-lite"/>
    </source>
</evidence>
<evidence type="ECO:0000256" key="1">
    <source>
        <dbReference type="ARBA" id="ARBA00007205"/>
    </source>
</evidence>
<feature type="domain" description="Protein kinase" evidence="4">
    <location>
        <begin position="65"/>
        <end position="416"/>
    </location>
</feature>
<dbReference type="Pfam" id="PF08910">
    <property type="entry name" value="Aida_N"/>
    <property type="match status" value="1"/>
</dbReference>
<sequence>MRTRVMLTFQSFCRQCFCSKTPLPPPPREQQHQHQRQQQHSNNNNNNINNNSKNNSNNSCRGGWTKTGRLLGSGATGQVLEVARIADNSSNSNNNNNSNSSSGSDAKFALKILYMAFRDAGDEDDPEQQQQQQRIAQETKIMEASAGCRHVLHVEDTRPCVDGEELRGAFVMVKMAGDLNKWLRRAPTDRRLSCARTVAKQLADGLQCLHSAGYVQGDFLAQNVFYEALDDMKCPSGLRVADFGLSVPIGADRHSYFAARLYKMRMRDSKYPWFGLPSTWRFKVDPSIDWCEYSFLMHEHFRMRMSAPCPARSQTIDLPTWTACIAERRSTYCGRRMSKGGRKLEIYGNRELEACQELVEVSSMSAVPEKEQLRLLWQAQFQKAQQHDSWGQILEAQDEYRKMASQVAAKQGLPFINSKEKDTMHRLSLCLSARAQSLATLHETVNSADMKALAPVFEVLFTGREPDVFPVEAYKYQSVAPVKPSTDGEIICTDVDDQNSDWHQHQAVLRSVTGTVVSLRIDRIGLKDAQEYIDPFMTVIVADAKTNLLDTHDTPVAQERRATHCVFNHQVYLNISLEDMNRQGAALFFEFKHYKPKKKMISVRCWAFMELSELKPDEEIVLEIYHKPTDLKKRKLTLHTEKPLYLHLQATFVHS</sequence>
<keyword evidence="2" id="KW-0217">Developmental protein</keyword>
<proteinExistence type="inferred from homology"/>
<evidence type="ECO:0000313" key="6">
    <source>
        <dbReference type="EMBL" id="CAE8685856.1"/>
    </source>
</evidence>
<evidence type="ECO:0000259" key="4">
    <source>
        <dbReference type="PROSITE" id="PS50011"/>
    </source>
</evidence>
<dbReference type="InterPro" id="IPR025939">
    <property type="entry name" value="Aida_C"/>
</dbReference>
<dbReference type="InterPro" id="IPR035892">
    <property type="entry name" value="C2_domain_sf"/>
</dbReference>
<protein>
    <recommendedName>
        <fullName evidence="8">Protein kinase domain-containing protein</fullName>
    </recommendedName>
</protein>
<comment type="caution">
    <text evidence="6">The sequence shown here is derived from an EMBL/GenBank/DDBJ whole genome shotgun (WGS) entry which is preliminary data.</text>
</comment>
<dbReference type="PROSITE" id="PS51911">
    <property type="entry name" value="C2_AIDA"/>
    <property type="match status" value="1"/>
</dbReference>
<dbReference type="Gene3D" id="1.10.510.10">
    <property type="entry name" value="Transferase(Phosphotransferase) domain 1"/>
    <property type="match status" value="1"/>
</dbReference>
<comment type="similarity">
    <text evidence="1">Belongs to the AIDA family.</text>
</comment>
<gene>
    <name evidence="6" type="ORF">PGLA2088_LOCUS24687</name>
</gene>
<dbReference type="SUPFAM" id="SSF109779">
    <property type="entry name" value="Domain from hypothetical 2610208m17rik protein"/>
    <property type="match status" value="1"/>
</dbReference>
<name>A0A813JSH6_POLGL</name>
<dbReference type="EMBL" id="CAJNNW010026493">
    <property type="protein sequence ID" value="CAE8685856.1"/>
    <property type="molecule type" value="Genomic_DNA"/>
</dbReference>
<dbReference type="Proteomes" id="UP000626109">
    <property type="component" value="Unassembled WGS sequence"/>
</dbReference>
<dbReference type="SMART" id="SM00220">
    <property type="entry name" value="S_TKc"/>
    <property type="match status" value="1"/>
</dbReference>
<dbReference type="Pfam" id="PF07714">
    <property type="entry name" value="PK_Tyr_Ser-Thr"/>
    <property type="match status" value="1"/>
</dbReference>